<dbReference type="Gene3D" id="2.30.30.1020">
    <property type="entry name" value="CCR4-NOT complex subunit 2/3/5, C-terminal domain"/>
    <property type="match status" value="1"/>
</dbReference>
<keyword evidence="19" id="KW-1185">Reference proteome</keyword>
<feature type="compositionally biased region" description="Basic and acidic residues" evidence="13">
    <location>
        <begin position="323"/>
        <end position="335"/>
    </location>
</feature>
<dbReference type="GO" id="GO:0006412">
    <property type="term" value="P:translation"/>
    <property type="evidence" value="ECO:0007669"/>
    <property type="project" value="InterPro"/>
</dbReference>
<dbReference type="Gene3D" id="3.30.1390.10">
    <property type="match status" value="1"/>
</dbReference>
<evidence type="ECO:0000256" key="5">
    <source>
        <dbReference type="ARBA" id="ARBA00022490"/>
    </source>
</evidence>
<dbReference type="OMA" id="FIFYHYQ"/>
<comment type="similarity">
    <text evidence="3">Belongs to the bacterial ribosomal protein bL12 family.</text>
</comment>
<evidence type="ECO:0000256" key="12">
    <source>
        <dbReference type="SAM" id="Coils"/>
    </source>
</evidence>
<feature type="compositionally biased region" description="Low complexity" evidence="13">
    <location>
        <begin position="376"/>
        <end position="392"/>
    </location>
</feature>
<dbReference type="Gene3D" id="1.20.5.710">
    <property type="entry name" value="Single helix bin"/>
    <property type="match status" value="1"/>
</dbReference>
<dbReference type="AlphaFoldDB" id="A0A168M7T2"/>
<keyword evidence="7" id="KW-0689">Ribosomal protein</keyword>
<dbReference type="Pfam" id="PF04065">
    <property type="entry name" value="Not3"/>
    <property type="match status" value="1"/>
</dbReference>
<reference evidence="18" key="1">
    <citation type="submission" date="2016-04" db="EMBL/GenBank/DDBJ databases">
        <authorList>
            <person name="Evans L.H."/>
            <person name="Alamgir A."/>
            <person name="Owens N."/>
            <person name="Weber N.D."/>
            <person name="Virtaneva K."/>
            <person name="Barbian K."/>
            <person name="Babar A."/>
            <person name="Rosenke K."/>
        </authorList>
    </citation>
    <scope>NUCLEOTIDE SEQUENCE [LARGE SCALE GENOMIC DNA]</scope>
    <source>
        <strain evidence="18">CBS 101.48</strain>
    </source>
</reference>
<dbReference type="OrthoDB" id="293823at2759"/>
<dbReference type="HAMAP" id="MF_00368">
    <property type="entry name" value="Ribosomal_bL12"/>
    <property type="match status" value="1"/>
</dbReference>
<proteinExistence type="inferred from homology"/>
<feature type="domain" description="Large ribosomal subunit protein bL12 C-terminal" evidence="14">
    <location>
        <begin position="694"/>
        <end position="761"/>
    </location>
</feature>
<evidence type="ECO:0000256" key="9">
    <source>
        <dbReference type="ARBA" id="ARBA00023163"/>
    </source>
</evidence>
<feature type="domain" description="Large ribosomal subunit protein bL12 oligomerization" evidence="17">
    <location>
        <begin position="633"/>
        <end position="681"/>
    </location>
</feature>
<evidence type="ECO:0000256" key="8">
    <source>
        <dbReference type="ARBA" id="ARBA00023015"/>
    </source>
</evidence>
<evidence type="ECO:0000256" key="1">
    <source>
        <dbReference type="ARBA" id="ARBA00004123"/>
    </source>
</evidence>
<dbReference type="SUPFAM" id="SSF48300">
    <property type="entry name" value="Ribosomal protein L7/12, oligomerisation (N-terminal) domain"/>
    <property type="match status" value="1"/>
</dbReference>
<dbReference type="Pfam" id="PF16320">
    <property type="entry name" value="Ribosomal_L12_N"/>
    <property type="match status" value="1"/>
</dbReference>
<evidence type="ECO:0000256" key="2">
    <source>
        <dbReference type="ARBA" id="ARBA00004496"/>
    </source>
</evidence>
<feature type="compositionally biased region" description="Polar residues" evidence="13">
    <location>
        <begin position="277"/>
        <end position="289"/>
    </location>
</feature>
<feature type="domain" description="CCR4-Not complex component Not N-terminal" evidence="15">
    <location>
        <begin position="2"/>
        <end position="229"/>
    </location>
</feature>
<dbReference type="InParanoid" id="A0A168M7T2"/>
<evidence type="ECO:0000256" key="11">
    <source>
        <dbReference type="ARBA" id="ARBA00023274"/>
    </source>
</evidence>
<evidence type="ECO:0000256" key="13">
    <source>
        <dbReference type="SAM" id="MobiDB-lite"/>
    </source>
</evidence>
<evidence type="ECO:0000256" key="3">
    <source>
        <dbReference type="ARBA" id="ARBA00007197"/>
    </source>
</evidence>
<dbReference type="InterPro" id="IPR014719">
    <property type="entry name" value="Ribosomal_bL12_C/ClpS-like"/>
</dbReference>
<evidence type="ECO:0000259" key="16">
    <source>
        <dbReference type="Pfam" id="PF04153"/>
    </source>
</evidence>
<evidence type="ECO:0000256" key="6">
    <source>
        <dbReference type="ARBA" id="ARBA00022491"/>
    </source>
</evidence>
<feature type="compositionally biased region" description="Basic and acidic residues" evidence="13">
    <location>
        <begin position="246"/>
        <end position="257"/>
    </location>
</feature>
<feature type="coiled-coil region" evidence="12">
    <location>
        <begin position="37"/>
        <end position="64"/>
    </location>
</feature>
<dbReference type="GO" id="GO:0005737">
    <property type="term" value="C:cytoplasm"/>
    <property type="evidence" value="ECO:0007669"/>
    <property type="project" value="UniProtKB-SubCell"/>
</dbReference>
<dbReference type="Proteomes" id="UP000078561">
    <property type="component" value="Unassembled WGS sequence"/>
</dbReference>
<dbReference type="GO" id="GO:0006355">
    <property type="term" value="P:regulation of DNA-templated transcription"/>
    <property type="evidence" value="ECO:0007669"/>
    <property type="project" value="InterPro"/>
</dbReference>
<dbReference type="PANTHER" id="PTHR23326">
    <property type="entry name" value="CCR4 NOT-RELATED"/>
    <property type="match status" value="1"/>
</dbReference>
<dbReference type="FunCoup" id="A0A168M7T2">
    <property type="interactions" value="639"/>
</dbReference>
<comment type="subcellular location">
    <subcellularLocation>
        <location evidence="2">Cytoplasm</location>
    </subcellularLocation>
    <subcellularLocation>
        <location evidence="1">Nucleus</location>
    </subcellularLocation>
</comment>
<dbReference type="Pfam" id="PF04153">
    <property type="entry name" value="NOT2_3_5_C"/>
    <property type="match status" value="1"/>
</dbReference>
<accession>A0A168M7T2</accession>
<evidence type="ECO:0000259" key="14">
    <source>
        <dbReference type="Pfam" id="PF00542"/>
    </source>
</evidence>
<name>A0A168M7T2_ABSGL</name>
<dbReference type="InterPro" id="IPR013823">
    <property type="entry name" value="Ribosomal_bL12_C"/>
</dbReference>
<keyword evidence="12" id="KW-0175">Coiled coil</keyword>
<evidence type="ECO:0000259" key="17">
    <source>
        <dbReference type="Pfam" id="PF16320"/>
    </source>
</evidence>
<dbReference type="InterPro" id="IPR036235">
    <property type="entry name" value="Ribosomal_bL12_oligo_N_sf"/>
</dbReference>
<evidence type="ECO:0000256" key="7">
    <source>
        <dbReference type="ARBA" id="ARBA00022980"/>
    </source>
</evidence>
<evidence type="ECO:0000256" key="10">
    <source>
        <dbReference type="ARBA" id="ARBA00023242"/>
    </source>
</evidence>
<organism evidence="18">
    <name type="scientific">Absidia glauca</name>
    <name type="common">Pin mould</name>
    <dbReference type="NCBI Taxonomy" id="4829"/>
    <lineage>
        <taxon>Eukaryota</taxon>
        <taxon>Fungi</taxon>
        <taxon>Fungi incertae sedis</taxon>
        <taxon>Mucoromycota</taxon>
        <taxon>Mucoromycotina</taxon>
        <taxon>Mucoromycetes</taxon>
        <taxon>Mucorales</taxon>
        <taxon>Cunninghamellaceae</taxon>
        <taxon>Absidia</taxon>
    </lineage>
</organism>
<dbReference type="GO" id="GO:0005840">
    <property type="term" value="C:ribosome"/>
    <property type="evidence" value="ECO:0007669"/>
    <property type="project" value="UniProtKB-KW"/>
</dbReference>
<dbReference type="GO" id="GO:1990904">
    <property type="term" value="C:ribonucleoprotein complex"/>
    <property type="evidence" value="ECO:0007669"/>
    <property type="project" value="UniProtKB-KW"/>
</dbReference>
<feature type="region of interest" description="Disordered" evidence="13">
    <location>
        <begin position="246"/>
        <end position="337"/>
    </location>
</feature>
<dbReference type="InterPro" id="IPR007282">
    <property type="entry name" value="NOT2/3/5_C"/>
</dbReference>
<dbReference type="GO" id="GO:0003735">
    <property type="term" value="F:structural constituent of ribosome"/>
    <property type="evidence" value="ECO:0007669"/>
    <property type="project" value="InterPro"/>
</dbReference>
<evidence type="ECO:0000313" key="19">
    <source>
        <dbReference type="Proteomes" id="UP000078561"/>
    </source>
</evidence>
<evidence type="ECO:0000313" key="18">
    <source>
        <dbReference type="EMBL" id="SAL98091.1"/>
    </source>
</evidence>
<feature type="compositionally biased region" description="Polar residues" evidence="13">
    <location>
        <begin position="398"/>
        <end position="410"/>
    </location>
</feature>
<keyword evidence="9" id="KW-0804">Transcription</keyword>
<evidence type="ECO:0000259" key="15">
    <source>
        <dbReference type="Pfam" id="PF04065"/>
    </source>
</evidence>
<keyword evidence="10" id="KW-0539">Nucleus</keyword>
<dbReference type="FunFam" id="2.30.30.1020:FF:000006">
    <property type="entry name" value="CCR4-NOT transcription complex, subunit 3"/>
    <property type="match status" value="1"/>
</dbReference>
<sequence length="761" mass="86129">MKEKTEIDRVFKKVGEGVETFESIFDKIHSTSNGNQKEKYEQDLKKEIKKLQRLRDQIKTWLASNEIKDKRALMENRKLIESQMERFKAIEKEMKTKAFSKEGLLLREKMDPKEKEKADACDWLSSTVDELSRQIETEEFELETLQGTSSRKGKKDHQKLERANAIEHTIERNRWHINRLELMLRLLENDHLETGKVLAIKDDVHYYLECNQEPDFEEDEFIYEDLNLEEEEELFAIRTDEYHNELAKAERDDDKPLSSKRASSKDNDDEGLAPPNTIKTKSHTSSPTLASPVEEPKAQSSPLTSPPVLKYAAAVTPSNPDSMAKRPDSKGKAEPAMEISPMTTSVYTKLFGLIIAAAPSAWSEPPKIADPSKSALSPGQQPSLGSQSMLSSHFAEKNSPSESQTGSPQDPSEMRLPSSLADLAPSFESIKARAGKNDMLYTHQMLEASLQHVPDLIDSERPKTYQPRSSYPSPSYYPQQPLAIFDNPALFEKFDMDALFFIFYYQQGTYQQYLAAKELKKQSWRFHKKYLTWFQRHEEPKIITEDYEQGTYIYFDYEGAWCQRKKTEFSFDSPPELSPPSPVDKLLLVVYSLLTLCVYLFRNSAATAVPVIARRTYTTEPLPTPGNAAVDPKIAGIVDQIEGLTLLQTSELVSQLKTRLNIQDIAMPVGVPMATPGGAAAPAEEEKPAEKTEFNLKIEKVDAATKAKVIREVKNLAGLNLVEAKKFVESVPKVLKESINKEEAEKLKKALEAVGATVTLE</sequence>
<dbReference type="InterPro" id="IPR038635">
    <property type="entry name" value="CCR4-NOT_su2/3/5_C_sf"/>
</dbReference>
<keyword evidence="6" id="KW-0678">Repressor</keyword>
<evidence type="ECO:0000256" key="4">
    <source>
        <dbReference type="ARBA" id="ARBA00007682"/>
    </source>
</evidence>
<dbReference type="GO" id="GO:0005634">
    <property type="term" value="C:nucleus"/>
    <property type="evidence" value="ECO:0007669"/>
    <property type="project" value="UniProtKB-SubCell"/>
</dbReference>
<comment type="similarity">
    <text evidence="4">Belongs to the CNOT2/3/5 family.</text>
</comment>
<dbReference type="InterPro" id="IPR000206">
    <property type="entry name" value="Ribosomal_bL12"/>
</dbReference>
<protein>
    <submittedName>
        <fullName evidence="18">Uncharacterized protein</fullName>
    </submittedName>
</protein>
<dbReference type="EMBL" id="LT552047">
    <property type="protein sequence ID" value="SAL98091.1"/>
    <property type="molecule type" value="Genomic_DNA"/>
</dbReference>
<dbReference type="SUPFAM" id="SSF54736">
    <property type="entry name" value="ClpS-like"/>
    <property type="match status" value="1"/>
</dbReference>
<feature type="region of interest" description="Disordered" evidence="13">
    <location>
        <begin position="363"/>
        <end position="417"/>
    </location>
</feature>
<feature type="domain" description="NOT2/NOT3/NOT5 C-terminal" evidence="16">
    <location>
        <begin position="449"/>
        <end position="572"/>
    </location>
</feature>
<dbReference type="CDD" id="cd00387">
    <property type="entry name" value="Ribosomal_L7_L12"/>
    <property type="match status" value="1"/>
</dbReference>
<dbReference type="InterPro" id="IPR007207">
    <property type="entry name" value="Not_N"/>
</dbReference>
<dbReference type="GO" id="GO:0000289">
    <property type="term" value="P:nuclear-transcribed mRNA poly(A) tail shortening"/>
    <property type="evidence" value="ECO:0007669"/>
    <property type="project" value="UniProtKB-ARBA"/>
</dbReference>
<dbReference type="GO" id="GO:0030015">
    <property type="term" value="C:CCR4-NOT core complex"/>
    <property type="evidence" value="ECO:0007669"/>
    <property type="project" value="InterPro"/>
</dbReference>
<dbReference type="NCBIfam" id="TIGR00855">
    <property type="entry name" value="L12"/>
    <property type="match status" value="1"/>
</dbReference>
<gene>
    <name evidence="18" type="primary">ABSGL_03618.1 scaffold 4609</name>
</gene>
<keyword evidence="11" id="KW-0687">Ribonucleoprotein</keyword>
<dbReference type="InterPro" id="IPR008932">
    <property type="entry name" value="Ribosomal_bL12_oligo"/>
</dbReference>
<dbReference type="Pfam" id="PF00542">
    <property type="entry name" value="Ribosomal_L12"/>
    <property type="match status" value="1"/>
</dbReference>
<dbReference type="FunFam" id="3.30.1390.10:FF:000001">
    <property type="entry name" value="50S ribosomal protein L7/L12"/>
    <property type="match status" value="1"/>
</dbReference>
<dbReference type="InterPro" id="IPR040168">
    <property type="entry name" value="Not2/3/5"/>
</dbReference>
<keyword evidence="8" id="KW-0805">Transcription regulation</keyword>
<keyword evidence="5" id="KW-0963">Cytoplasm</keyword>
<dbReference type="STRING" id="4829.A0A168M7T2"/>